<reference evidence="4" key="1">
    <citation type="journal article" date="2019" name="Int. J. Syst. Evol. Microbiol.">
        <title>The Global Catalogue of Microorganisms (GCM) 10K type strain sequencing project: providing services to taxonomists for standard genome sequencing and annotation.</title>
        <authorList>
            <consortium name="The Broad Institute Genomics Platform"/>
            <consortium name="The Broad Institute Genome Sequencing Center for Infectious Disease"/>
            <person name="Wu L."/>
            <person name="Ma J."/>
        </authorList>
    </citation>
    <scope>NUCLEOTIDE SEQUENCE [LARGE SCALE GENOMIC DNA]</scope>
    <source>
        <strain evidence="4">JCM 18324</strain>
    </source>
</reference>
<accession>A0ABP8ZP58</accession>
<keyword evidence="1" id="KW-0472">Membrane</keyword>
<organism evidence="3 4">
    <name type="scientific">Streptomyces sanyensis</name>
    <dbReference type="NCBI Taxonomy" id="568869"/>
    <lineage>
        <taxon>Bacteria</taxon>
        <taxon>Bacillati</taxon>
        <taxon>Actinomycetota</taxon>
        <taxon>Actinomycetes</taxon>
        <taxon>Kitasatosporales</taxon>
        <taxon>Streptomycetaceae</taxon>
        <taxon>Streptomyces</taxon>
    </lineage>
</organism>
<keyword evidence="1" id="KW-1133">Transmembrane helix</keyword>
<feature type="transmembrane region" description="Helical" evidence="1">
    <location>
        <begin position="6"/>
        <end position="25"/>
    </location>
</feature>
<feature type="transmembrane region" description="Helical" evidence="1">
    <location>
        <begin position="147"/>
        <end position="168"/>
    </location>
</feature>
<sequence length="393" mass="41698">MDGLDFYLPAAVLFTAFAAKIPELARNRRDPLLLSMGVLLFVAGLVFLFAAPPTIVAVNDLTGVPNASAPLVYTVLTAFCASCLVLVVHWREERPGRARFVTRWVAGVYLAVIAALWALFLLADAPVERVHDLDTYYATTPYMREMIVLYLVAHLVASSVTGGLCWRWSLRVGGWLRGGLLLLVLGFLLNLGYDAAKFAAVFARWSGRDWDGLSTDTAPPLASSSALLIGLGFLLPRVGGTLSECWRAHRTYRRLGPLWRELHGIAPAAARPSVSWRDGNARLIARESAIHDGLLQLAPHLDGRVRAAAVARAAAEGAGPQRAQAVGDAAMVAAALAGLRAGSVPRDPPGGAGGVPPEGFRDLVGMAQALRTSPVVAGARAATAVRPRSPAAP</sequence>
<name>A0ABP8ZP58_9ACTN</name>
<gene>
    <name evidence="3" type="ORF">GCM10023329_04460</name>
</gene>
<dbReference type="RefSeq" id="WP_345608748.1">
    <property type="nucleotide sequence ID" value="NZ_BAABJV010000001.1"/>
</dbReference>
<evidence type="ECO:0000313" key="4">
    <source>
        <dbReference type="Proteomes" id="UP001501147"/>
    </source>
</evidence>
<evidence type="ECO:0000259" key="2">
    <source>
        <dbReference type="Pfam" id="PF20182"/>
    </source>
</evidence>
<dbReference type="NCBIfam" id="NF042915">
    <property type="entry name" value="MAB_1171c_fam"/>
    <property type="match status" value="1"/>
</dbReference>
<feature type="transmembrane region" description="Helical" evidence="1">
    <location>
        <begin position="180"/>
        <end position="205"/>
    </location>
</feature>
<feature type="transmembrane region" description="Helical" evidence="1">
    <location>
        <begin position="100"/>
        <end position="123"/>
    </location>
</feature>
<evidence type="ECO:0000313" key="3">
    <source>
        <dbReference type="EMBL" id="GAA4762128.1"/>
    </source>
</evidence>
<feature type="transmembrane region" description="Helical" evidence="1">
    <location>
        <begin position="32"/>
        <end position="51"/>
    </location>
</feature>
<dbReference type="Proteomes" id="UP001501147">
    <property type="component" value="Unassembled WGS sequence"/>
</dbReference>
<evidence type="ECO:0000256" key="1">
    <source>
        <dbReference type="SAM" id="Phobius"/>
    </source>
</evidence>
<dbReference type="EMBL" id="BAABJV010000001">
    <property type="protein sequence ID" value="GAA4762128.1"/>
    <property type="molecule type" value="Genomic_DNA"/>
</dbReference>
<dbReference type="InterPro" id="IPR046675">
    <property type="entry name" value="DUF6545"/>
</dbReference>
<feature type="transmembrane region" description="Helical" evidence="1">
    <location>
        <begin position="225"/>
        <end position="246"/>
    </location>
</feature>
<keyword evidence="1" id="KW-0812">Transmembrane</keyword>
<keyword evidence="4" id="KW-1185">Reference proteome</keyword>
<proteinExistence type="predicted"/>
<feature type="transmembrane region" description="Helical" evidence="1">
    <location>
        <begin position="71"/>
        <end position="88"/>
    </location>
</feature>
<feature type="domain" description="DUF6545" evidence="2">
    <location>
        <begin position="246"/>
        <end position="369"/>
    </location>
</feature>
<protein>
    <recommendedName>
        <fullName evidence="2">DUF6545 domain-containing protein</fullName>
    </recommendedName>
</protein>
<comment type="caution">
    <text evidence="3">The sequence shown here is derived from an EMBL/GenBank/DDBJ whole genome shotgun (WGS) entry which is preliminary data.</text>
</comment>
<dbReference type="Pfam" id="PF20182">
    <property type="entry name" value="DUF6545"/>
    <property type="match status" value="1"/>
</dbReference>
<dbReference type="InterPro" id="IPR050039">
    <property type="entry name" value="MAB_1171c-like"/>
</dbReference>